<dbReference type="OrthoDB" id="9763489at2"/>
<comment type="catalytic activity">
    <reaction evidence="1 10">
        <text>Transfers a segment of a (1-&gt;4)-alpha-D-glucan to a new position in an acceptor, which may be glucose or a (1-&gt;4)-alpha-D-glucan.</text>
        <dbReference type="EC" id="2.4.1.25"/>
    </reaction>
</comment>
<evidence type="ECO:0000256" key="8">
    <source>
        <dbReference type="ARBA" id="ARBA00031423"/>
    </source>
</evidence>
<evidence type="ECO:0000313" key="13">
    <source>
        <dbReference type="Proteomes" id="UP000234341"/>
    </source>
</evidence>
<dbReference type="AlphaFoldDB" id="A0A2N5CEF0"/>
<dbReference type="GO" id="GO:0005975">
    <property type="term" value="P:carbohydrate metabolic process"/>
    <property type="evidence" value="ECO:0007669"/>
    <property type="project" value="InterPro"/>
</dbReference>
<dbReference type="RefSeq" id="WP_101681161.1">
    <property type="nucleotide sequence ID" value="NZ_PJRP01000003.1"/>
</dbReference>
<comment type="caution">
    <text evidence="12">The sequence shown here is derived from an EMBL/GenBank/DDBJ whole genome shotgun (WGS) entry which is preliminary data.</text>
</comment>
<feature type="compositionally biased region" description="Acidic residues" evidence="11">
    <location>
        <begin position="753"/>
        <end position="763"/>
    </location>
</feature>
<feature type="compositionally biased region" description="Basic and acidic residues" evidence="11">
    <location>
        <begin position="559"/>
        <end position="573"/>
    </location>
</feature>
<evidence type="ECO:0000256" key="6">
    <source>
        <dbReference type="ARBA" id="ARBA00022679"/>
    </source>
</evidence>
<organism evidence="12 13">
    <name type="scientific">Cupriavidus pauculus</name>
    <dbReference type="NCBI Taxonomy" id="82633"/>
    <lineage>
        <taxon>Bacteria</taxon>
        <taxon>Pseudomonadati</taxon>
        <taxon>Pseudomonadota</taxon>
        <taxon>Betaproteobacteria</taxon>
        <taxon>Burkholderiales</taxon>
        <taxon>Burkholderiaceae</taxon>
        <taxon>Cupriavidus</taxon>
    </lineage>
</organism>
<dbReference type="EMBL" id="PJRP01000003">
    <property type="protein sequence ID" value="PLQ00594.1"/>
    <property type="molecule type" value="Genomic_DNA"/>
</dbReference>
<evidence type="ECO:0000256" key="3">
    <source>
        <dbReference type="ARBA" id="ARBA00012560"/>
    </source>
</evidence>
<dbReference type="PANTHER" id="PTHR32438:SF5">
    <property type="entry name" value="4-ALPHA-GLUCANOTRANSFERASE DPE1, CHLOROPLASTIC_AMYLOPLASTIC"/>
    <property type="match status" value="1"/>
</dbReference>
<dbReference type="EC" id="2.4.1.25" evidence="3 10"/>
<protein>
    <recommendedName>
        <fullName evidence="4 10">4-alpha-glucanotransferase</fullName>
        <ecNumber evidence="3 10">2.4.1.25</ecNumber>
    </recommendedName>
    <alternativeName>
        <fullName evidence="8 10">Amylomaltase</fullName>
    </alternativeName>
    <alternativeName>
        <fullName evidence="9 10">Disproportionating enzyme</fullName>
    </alternativeName>
</protein>
<proteinExistence type="inferred from homology"/>
<evidence type="ECO:0000256" key="9">
    <source>
        <dbReference type="ARBA" id="ARBA00031501"/>
    </source>
</evidence>
<evidence type="ECO:0000256" key="10">
    <source>
        <dbReference type="RuleBase" id="RU361207"/>
    </source>
</evidence>
<feature type="compositionally biased region" description="Basic and acidic residues" evidence="11">
    <location>
        <begin position="727"/>
        <end position="752"/>
    </location>
</feature>
<evidence type="ECO:0000256" key="5">
    <source>
        <dbReference type="ARBA" id="ARBA00022676"/>
    </source>
</evidence>
<evidence type="ECO:0000313" key="12">
    <source>
        <dbReference type="EMBL" id="PLQ00594.1"/>
    </source>
</evidence>
<name>A0A2N5CEF0_9BURK</name>
<feature type="compositionally biased region" description="Basic and acidic residues" evidence="11">
    <location>
        <begin position="764"/>
        <end position="774"/>
    </location>
</feature>
<feature type="region of interest" description="Disordered" evidence="11">
    <location>
        <begin position="714"/>
        <end position="774"/>
    </location>
</feature>
<dbReference type="NCBIfam" id="TIGR00217">
    <property type="entry name" value="malQ"/>
    <property type="match status" value="1"/>
</dbReference>
<reference evidence="12 13" key="1">
    <citation type="submission" date="2017-12" db="EMBL/GenBank/DDBJ databases">
        <title>Genome sequence of the active heterotrophic nitrifier-denitrifier, Cupriavidus pauculus UM1.</title>
        <authorList>
            <person name="Putonti C."/>
            <person name="Castignetti D."/>
        </authorList>
    </citation>
    <scope>NUCLEOTIDE SEQUENCE [LARGE SCALE GENOMIC DNA]</scope>
    <source>
        <strain evidence="12 13">UM1</strain>
    </source>
</reference>
<dbReference type="GO" id="GO:0004134">
    <property type="term" value="F:4-alpha-glucanotransferase activity"/>
    <property type="evidence" value="ECO:0007669"/>
    <property type="project" value="UniProtKB-EC"/>
</dbReference>
<dbReference type="Gene3D" id="3.20.20.80">
    <property type="entry name" value="Glycosidases"/>
    <property type="match status" value="1"/>
</dbReference>
<dbReference type="PANTHER" id="PTHR32438">
    <property type="entry name" value="4-ALPHA-GLUCANOTRANSFERASE DPE1, CHLOROPLASTIC/AMYLOPLASTIC"/>
    <property type="match status" value="1"/>
</dbReference>
<evidence type="ECO:0000256" key="11">
    <source>
        <dbReference type="SAM" id="MobiDB-lite"/>
    </source>
</evidence>
<keyword evidence="7 10" id="KW-0119">Carbohydrate metabolism</keyword>
<dbReference type="Pfam" id="PF02446">
    <property type="entry name" value="Glyco_hydro_77"/>
    <property type="match status" value="2"/>
</dbReference>
<dbReference type="Proteomes" id="UP000234341">
    <property type="component" value="Unassembled WGS sequence"/>
</dbReference>
<evidence type="ECO:0000256" key="1">
    <source>
        <dbReference type="ARBA" id="ARBA00000439"/>
    </source>
</evidence>
<keyword evidence="5 10" id="KW-0328">Glycosyltransferase</keyword>
<evidence type="ECO:0000256" key="4">
    <source>
        <dbReference type="ARBA" id="ARBA00020295"/>
    </source>
</evidence>
<comment type="similarity">
    <text evidence="2 10">Belongs to the disproportionating enzyme family.</text>
</comment>
<evidence type="ECO:0000256" key="2">
    <source>
        <dbReference type="ARBA" id="ARBA00005684"/>
    </source>
</evidence>
<keyword evidence="6 10" id="KW-0808">Transferase</keyword>
<gene>
    <name evidence="12" type="primary">malQ</name>
    <name evidence="12" type="ORF">CYJ10_08975</name>
</gene>
<dbReference type="InterPro" id="IPR017853">
    <property type="entry name" value="GH"/>
</dbReference>
<dbReference type="InterPro" id="IPR003385">
    <property type="entry name" value="Glyco_hydro_77"/>
</dbReference>
<evidence type="ECO:0000256" key="7">
    <source>
        <dbReference type="ARBA" id="ARBA00023277"/>
    </source>
</evidence>
<dbReference type="SUPFAM" id="SSF51445">
    <property type="entry name" value="(Trans)glycosidases"/>
    <property type="match status" value="1"/>
</dbReference>
<feature type="region of interest" description="Disordered" evidence="11">
    <location>
        <begin position="559"/>
        <end position="592"/>
    </location>
</feature>
<sequence length="774" mass="82539">MSEDDPLHLLAERAGLQVRWRDAWNQPQTLSPDALRTVLTALDLPCGTSGECEASRARLAADDGAHALPPLITADQGRPVVVPWAHTLPERPYRLECEDGTMIEGIARRTGDGTLEMAPVSQWGYHHLLLGDVETTLAVAPPRCFSVADALAASPRTVLASKPWGLSVQLYGLRRGTDGGPGGLGDLTTLALMAEAAAGAGADAIAINPLHAGFPALPERFSPYSPSSRIFFNPLYADPARVFGQAAVDHAVAALGIGAALAEAERRTEIDWPAIANVRLRLLHWLWQHHDTLLPAAQQQAFATFRARGGKALLAHATFEAIQAERLAAATGDDAIRDAADWRRWPATLRSPEGAAAMAMATTAADAVGYHAFLQWLAADGLADAQQRARAAGMAIGVIADLAVGTDPGGSHAWTRQAEILNGFHAGAPPDLYNPLGQDWGVAVFSPRGLRRNGYAAFVEMLRANLAHAGGLRIDHVLGLARMWLVPEGAPASAGAYLTYPLDDLLRLVAIESWRHRAIIIGENLGTVPETLDTALAARGVLGIDVLWFVREAEDKAGAGAEDDKGVDARADALPDVPPSPPAQAPSESPVAAEPISAAFLPPERWPALAVATTTTHDLPTIAGWWAGRDIAWRARLHQLAADETEAGLMALRAAERSALWQAMRDGGVAHGAEPSAEAEAAPVETVLRWLHRAPCPLRLVPVEDLLALREQPNLPGTVSGHPNWQRRLDADPRDLFTRPEVARRVTALRDGDEGDDRDDADDGNDRAGGDRDA</sequence>
<accession>A0A2N5CEF0</accession>